<evidence type="ECO:0000256" key="22">
    <source>
        <dbReference type="ARBA" id="ARBA00062909"/>
    </source>
</evidence>
<evidence type="ECO:0000256" key="10">
    <source>
        <dbReference type="ARBA" id="ARBA00023204"/>
    </source>
</evidence>
<evidence type="ECO:0000256" key="15">
    <source>
        <dbReference type="ARBA" id="ARBA00051376"/>
    </source>
</evidence>
<evidence type="ECO:0000256" key="27">
    <source>
        <dbReference type="PIRSR" id="PIRSR632852-1"/>
    </source>
</evidence>
<dbReference type="Pfam" id="PF13532">
    <property type="entry name" value="2OG-FeII_Oxy_2"/>
    <property type="match status" value="1"/>
</dbReference>
<evidence type="ECO:0000256" key="6">
    <source>
        <dbReference type="ARBA" id="ARBA00022842"/>
    </source>
</evidence>
<keyword evidence="4" id="KW-0479">Metal-binding</keyword>
<dbReference type="GO" id="GO:0005730">
    <property type="term" value="C:nucleolus"/>
    <property type="evidence" value="ECO:0007669"/>
    <property type="project" value="UniProtKB-SubCell"/>
</dbReference>
<comment type="catalytic activity">
    <reaction evidence="16">
        <text>a 3,N(4)-etheno-2'-deoxycytidine in double-stranded DNA + 2-oxoglutarate + O2 + H2O = a 2'-deoxycytidine in double-stranded DNA + glyoxal + succinate + CO2</text>
        <dbReference type="Rhea" id="RHEA:70467"/>
        <dbReference type="Rhea" id="RHEA-COMP:17070"/>
        <dbReference type="Rhea" id="RHEA-COMP:17905"/>
        <dbReference type="ChEBI" id="CHEBI:15377"/>
        <dbReference type="ChEBI" id="CHEBI:15379"/>
        <dbReference type="ChEBI" id="CHEBI:16526"/>
        <dbReference type="ChEBI" id="CHEBI:16810"/>
        <dbReference type="ChEBI" id="CHEBI:30031"/>
        <dbReference type="ChEBI" id="CHEBI:34779"/>
        <dbReference type="ChEBI" id="CHEBI:85452"/>
        <dbReference type="ChEBI" id="CHEBI:189585"/>
    </reaction>
    <physiologicalReaction direction="left-to-right" evidence="16">
        <dbReference type="Rhea" id="RHEA:70468"/>
    </physiologicalReaction>
</comment>
<feature type="binding site" evidence="27">
    <location>
        <begin position="110"/>
        <end position="112"/>
    </location>
    <ligand>
        <name>substrate</name>
    </ligand>
</feature>
<evidence type="ECO:0000256" key="21">
    <source>
        <dbReference type="ARBA" id="ARBA00053025"/>
    </source>
</evidence>
<comment type="catalytic activity">
    <reaction evidence="19">
        <text>a 1,N(6)-etheno-2'-deoxyadenosine in double-stranded DNA + 2-oxoglutarate + O2 + H2O = a 2'-deoxyadenosine in double-stranded DNA + glyoxal + succinate + CO2</text>
        <dbReference type="Rhea" id="RHEA:70463"/>
        <dbReference type="Rhea" id="RHEA-COMP:17897"/>
        <dbReference type="Rhea" id="RHEA-COMP:17903"/>
        <dbReference type="ChEBI" id="CHEBI:15377"/>
        <dbReference type="ChEBI" id="CHEBI:15379"/>
        <dbReference type="ChEBI" id="CHEBI:16526"/>
        <dbReference type="ChEBI" id="CHEBI:16810"/>
        <dbReference type="ChEBI" id="CHEBI:30031"/>
        <dbReference type="ChEBI" id="CHEBI:34779"/>
        <dbReference type="ChEBI" id="CHEBI:90615"/>
        <dbReference type="ChEBI" id="CHEBI:189583"/>
    </reaction>
    <physiologicalReaction direction="left-to-right" evidence="19">
        <dbReference type="Rhea" id="RHEA:70464"/>
    </physiologicalReaction>
</comment>
<feature type="binding site" evidence="27">
    <location>
        <position position="162"/>
    </location>
    <ligand>
        <name>substrate</name>
    </ligand>
</feature>
<comment type="catalytic activity">
    <reaction evidence="14">
        <text>a 1,N(6)-etheno-2'-deoxyadenosine in single-stranded DNA + 2-oxoglutarate + O2 + H2O = a 2'-deoxyadenosine in single-stranded DNA + glyoxal + succinate + CO2</text>
        <dbReference type="Rhea" id="RHEA:70459"/>
        <dbReference type="Rhea" id="RHEA-COMP:17896"/>
        <dbReference type="Rhea" id="RHEA-COMP:17904"/>
        <dbReference type="ChEBI" id="CHEBI:15377"/>
        <dbReference type="ChEBI" id="CHEBI:15379"/>
        <dbReference type="ChEBI" id="CHEBI:16526"/>
        <dbReference type="ChEBI" id="CHEBI:16810"/>
        <dbReference type="ChEBI" id="CHEBI:30031"/>
        <dbReference type="ChEBI" id="CHEBI:34779"/>
        <dbReference type="ChEBI" id="CHEBI:90615"/>
        <dbReference type="ChEBI" id="CHEBI:189583"/>
    </reaction>
    <physiologicalReaction direction="left-to-right" evidence="14">
        <dbReference type="Rhea" id="RHEA:70460"/>
    </physiologicalReaction>
</comment>
<evidence type="ECO:0000256" key="17">
    <source>
        <dbReference type="ARBA" id="ARBA00051755"/>
    </source>
</evidence>
<dbReference type="PANTHER" id="PTHR31573">
    <property type="entry name" value="ALPHA-KETOGLUTARATE-DEPENDENT DIOXYGENASE ALKB HOMOLOG 2"/>
    <property type="match status" value="1"/>
</dbReference>
<dbReference type="GO" id="GO:0051747">
    <property type="term" value="F:cytosine C-5 DNA demethylase activity"/>
    <property type="evidence" value="ECO:0007669"/>
    <property type="project" value="TreeGrafter"/>
</dbReference>
<gene>
    <name evidence="30" type="ORF">SNE40_006392</name>
</gene>
<proteinExistence type="predicted"/>
<dbReference type="InterPro" id="IPR037151">
    <property type="entry name" value="AlkB-like_sf"/>
</dbReference>
<feature type="compositionally biased region" description="Basic and acidic residues" evidence="28">
    <location>
        <begin position="20"/>
        <end position="32"/>
    </location>
</feature>
<keyword evidence="31" id="KW-1185">Reference proteome</keyword>
<dbReference type="SUPFAM" id="SSF51197">
    <property type="entry name" value="Clavaminate synthase-like"/>
    <property type="match status" value="1"/>
</dbReference>
<evidence type="ECO:0000313" key="30">
    <source>
        <dbReference type="EMBL" id="KAK6183790.1"/>
    </source>
</evidence>
<evidence type="ECO:0000256" key="28">
    <source>
        <dbReference type="SAM" id="MobiDB-lite"/>
    </source>
</evidence>
<evidence type="ECO:0000256" key="25">
    <source>
        <dbReference type="ARBA" id="ARBA00077989"/>
    </source>
</evidence>
<evidence type="ECO:0000256" key="11">
    <source>
        <dbReference type="ARBA" id="ARBA00023242"/>
    </source>
</evidence>
<keyword evidence="10" id="KW-0234">DNA repair</keyword>
<keyword evidence="8" id="KW-0560">Oxidoreductase</keyword>
<feature type="binding site" evidence="27">
    <location>
        <position position="242"/>
    </location>
    <ligand>
        <name>2-oxoglutarate</name>
        <dbReference type="ChEBI" id="CHEBI:16810"/>
    </ligand>
</feature>
<feature type="binding site" evidence="27">
    <location>
        <position position="149"/>
    </location>
    <ligand>
        <name>2-oxoglutarate</name>
        <dbReference type="ChEBI" id="CHEBI:16810"/>
    </ligand>
</feature>
<dbReference type="EC" id="1.14.11.33" evidence="23"/>
<evidence type="ECO:0000256" key="12">
    <source>
        <dbReference type="ARBA" id="ARBA00051010"/>
    </source>
</evidence>
<keyword evidence="7" id="KW-0223">Dioxygenase</keyword>
<evidence type="ECO:0000256" key="14">
    <source>
        <dbReference type="ARBA" id="ARBA00051189"/>
    </source>
</evidence>
<comment type="subcellular location">
    <subcellularLocation>
        <location evidence="2">Nucleus</location>
        <location evidence="2">Nucleolus</location>
    </subcellularLocation>
    <subcellularLocation>
        <location evidence="3">Nucleus</location>
        <location evidence="3">Nucleoplasm</location>
    </subcellularLocation>
</comment>
<feature type="region of interest" description="Disordered" evidence="28">
    <location>
        <begin position="1"/>
        <end position="34"/>
    </location>
</feature>
<feature type="binding site" evidence="27">
    <location>
        <position position="147"/>
    </location>
    <ligand>
        <name>2-oxoglutarate</name>
        <dbReference type="ChEBI" id="CHEBI:16810"/>
    </ligand>
</feature>
<keyword evidence="11" id="KW-0539">Nucleus</keyword>
<feature type="binding site" evidence="27">
    <location>
        <position position="240"/>
    </location>
    <ligand>
        <name>2-oxoglutarate</name>
        <dbReference type="ChEBI" id="CHEBI:16810"/>
    </ligand>
</feature>
<feature type="binding site" evidence="27">
    <location>
        <position position="159"/>
    </location>
    <ligand>
        <name>2-oxoglutarate</name>
        <dbReference type="ChEBI" id="CHEBI:16810"/>
    </ligand>
</feature>
<evidence type="ECO:0000256" key="23">
    <source>
        <dbReference type="ARBA" id="ARBA00066725"/>
    </source>
</evidence>
<evidence type="ECO:0000256" key="4">
    <source>
        <dbReference type="ARBA" id="ARBA00022723"/>
    </source>
</evidence>
<comment type="catalytic activity">
    <reaction evidence="17">
        <text>a 1,N(2)-etheno-2'-deoxyguanosine in double-stranded DNA + 2-oxoglutarate + O2 + H2O = a 2'-deoxyguanosine in double-stranded DNA + glyoxal + succinate + CO2</text>
        <dbReference type="Rhea" id="RHEA:70487"/>
        <dbReference type="Rhea" id="RHEA-COMP:17910"/>
        <dbReference type="Rhea" id="RHEA-COMP:17912"/>
        <dbReference type="ChEBI" id="CHEBI:15377"/>
        <dbReference type="ChEBI" id="CHEBI:15379"/>
        <dbReference type="ChEBI" id="CHEBI:16526"/>
        <dbReference type="ChEBI" id="CHEBI:16810"/>
        <dbReference type="ChEBI" id="CHEBI:30031"/>
        <dbReference type="ChEBI" id="CHEBI:34779"/>
        <dbReference type="ChEBI" id="CHEBI:85445"/>
        <dbReference type="ChEBI" id="CHEBI:189586"/>
    </reaction>
    <physiologicalReaction direction="left-to-right" evidence="17">
        <dbReference type="Rhea" id="RHEA:70488"/>
    </physiologicalReaction>
</comment>
<dbReference type="PANTHER" id="PTHR31573:SF1">
    <property type="entry name" value="DNA OXIDATIVE DEMETHYLASE ALKBH2"/>
    <property type="match status" value="1"/>
</dbReference>
<accession>A0AAN8JVV4</accession>
<comment type="catalytic activity">
    <reaction evidence="20">
        <text>an N(1)-methyl-2'-deoxyadenosine in double-stranded DNA + 2-oxoglutarate + O2 = a 2'-deoxyadenosine in double-stranded DNA + formaldehyde + succinate + CO2 + H(+)</text>
        <dbReference type="Rhea" id="RHEA:70443"/>
        <dbReference type="Rhea" id="RHEA-COMP:14236"/>
        <dbReference type="Rhea" id="RHEA-COMP:17897"/>
        <dbReference type="ChEBI" id="CHEBI:15378"/>
        <dbReference type="ChEBI" id="CHEBI:15379"/>
        <dbReference type="ChEBI" id="CHEBI:16526"/>
        <dbReference type="ChEBI" id="CHEBI:16810"/>
        <dbReference type="ChEBI" id="CHEBI:16842"/>
        <dbReference type="ChEBI" id="CHEBI:30031"/>
        <dbReference type="ChEBI" id="CHEBI:90615"/>
        <dbReference type="ChEBI" id="CHEBI:139096"/>
    </reaction>
    <physiologicalReaction direction="left-to-right" evidence="20">
        <dbReference type="Rhea" id="RHEA:70444"/>
    </physiologicalReaction>
</comment>
<keyword evidence="5" id="KW-0227">DNA damage</keyword>
<dbReference type="Proteomes" id="UP001347796">
    <property type="component" value="Unassembled WGS sequence"/>
</dbReference>
<sequence length="250" mass="29168">MDSFVVKRKRRIGEQSTEFNSEHVTKKSKDDSTETDQGAVHSILWKEIRRENLCCDYTVFYSKHQADELLAECEKKLIYNEGQMARVHLYGKWMEIARKQVAFGDDCLSYRFSGKTVLARPWIPLVQKIKDDITKATGYTFNFVLVNRYKDGHDHIGEHKDDEKDLVFGHPIASLSLGQARDFVFKHQDSRGKKATRDIPTVKLELQHGSLLMMKHPTNSFWYHSLPARKKLINVRINFTFRQMVVKKTC</sequence>
<dbReference type="GO" id="GO:0006307">
    <property type="term" value="P:DNA alkylation repair"/>
    <property type="evidence" value="ECO:0007669"/>
    <property type="project" value="UniProtKB-ARBA"/>
</dbReference>
<comment type="cofactor">
    <cofactor evidence="1">
        <name>Fe(2+)</name>
        <dbReference type="ChEBI" id="CHEBI:29033"/>
    </cofactor>
</comment>
<evidence type="ECO:0000256" key="9">
    <source>
        <dbReference type="ARBA" id="ARBA00023004"/>
    </source>
</evidence>
<evidence type="ECO:0000256" key="5">
    <source>
        <dbReference type="ARBA" id="ARBA00022763"/>
    </source>
</evidence>
<evidence type="ECO:0000256" key="26">
    <source>
        <dbReference type="ARBA" id="ARBA00081727"/>
    </source>
</evidence>
<keyword evidence="9" id="KW-0408">Iron</keyword>
<keyword evidence="6" id="KW-0460">Magnesium</keyword>
<name>A0AAN8JVV4_PATCE</name>
<evidence type="ECO:0000256" key="18">
    <source>
        <dbReference type="ARBA" id="ARBA00052597"/>
    </source>
</evidence>
<comment type="subunit">
    <text evidence="22">Interacts with PCNA homotrimer; this interaction is enhanced during the S-phase of the cell cycle. Interacts with nucleolar proteins NCL, UBTF and NPM1. Interacts with XRCC5-XRCC6 heterodimer.</text>
</comment>
<feature type="binding site" evidence="27">
    <location>
        <position position="236"/>
    </location>
    <ligand>
        <name>2-oxoglutarate</name>
        <dbReference type="ChEBI" id="CHEBI:16810"/>
    </ligand>
</feature>
<evidence type="ECO:0000256" key="2">
    <source>
        <dbReference type="ARBA" id="ARBA00004604"/>
    </source>
</evidence>
<dbReference type="GO" id="GO:0005654">
    <property type="term" value="C:nucleoplasm"/>
    <property type="evidence" value="ECO:0007669"/>
    <property type="project" value="UniProtKB-SubCell"/>
</dbReference>
<evidence type="ECO:0000256" key="24">
    <source>
        <dbReference type="ARBA" id="ARBA00072134"/>
    </source>
</evidence>
<evidence type="ECO:0000313" key="31">
    <source>
        <dbReference type="Proteomes" id="UP001347796"/>
    </source>
</evidence>
<comment type="catalytic activity">
    <reaction evidence="13">
        <text>an N(3)-methyl-2'-deoxycytidine in single-stranded DNA + 2-oxoglutarate + O2 = a 2'-deoxycytidine in single-stranded DNA + formaldehyde + succinate + CO2 + H(+)</text>
        <dbReference type="Rhea" id="RHEA:70435"/>
        <dbReference type="Rhea" id="RHEA-COMP:12846"/>
        <dbReference type="Rhea" id="RHEA-COMP:17894"/>
        <dbReference type="ChEBI" id="CHEBI:15378"/>
        <dbReference type="ChEBI" id="CHEBI:15379"/>
        <dbReference type="ChEBI" id="CHEBI:16526"/>
        <dbReference type="ChEBI" id="CHEBI:16810"/>
        <dbReference type="ChEBI" id="CHEBI:16842"/>
        <dbReference type="ChEBI" id="CHEBI:30031"/>
        <dbReference type="ChEBI" id="CHEBI:85452"/>
        <dbReference type="ChEBI" id="CHEBI:139075"/>
    </reaction>
    <physiologicalReaction direction="left-to-right" evidence="13">
        <dbReference type="Rhea" id="RHEA:70436"/>
    </physiologicalReaction>
</comment>
<evidence type="ECO:0000256" key="20">
    <source>
        <dbReference type="ARBA" id="ARBA00052800"/>
    </source>
</evidence>
<feature type="domain" description="Fe2OG dioxygenase" evidence="29">
    <location>
        <begin position="140"/>
        <end position="245"/>
    </location>
</feature>
<evidence type="ECO:0000256" key="8">
    <source>
        <dbReference type="ARBA" id="ARBA00023002"/>
    </source>
</evidence>
<reference evidence="30 31" key="1">
    <citation type="submission" date="2024-01" db="EMBL/GenBank/DDBJ databases">
        <title>The genome of the rayed Mediterranean limpet Patella caerulea (Linnaeus, 1758).</title>
        <authorList>
            <person name="Anh-Thu Weber A."/>
            <person name="Halstead-Nussloch G."/>
        </authorList>
    </citation>
    <scope>NUCLEOTIDE SEQUENCE [LARGE SCALE GENOMIC DNA]</scope>
    <source>
        <strain evidence="30">AATW-2023a</strain>
        <tissue evidence="30">Whole specimen</tissue>
    </source>
</reference>
<comment type="catalytic activity">
    <reaction evidence="18">
        <text>a 3,N(4)-etheno-2'-deoxycytidine in single-stranded DNA + 2-oxoglutarate + O2 + H2O = a 2'-deoxycytidine in single-stranded DNA + glyoxal + succinate + CO2</text>
        <dbReference type="Rhea" id="RHEA:70471"/>
        <dbReference type="Rhea" id="RHEA-COMP:12846"/>
        <dbReference type="Rhea" id="RHEA-COMP:17906"/>
        <dbReference type="ChEBI" id="CHEBI:15377"/>
        <dbReference type="ChEBI" id="CHEBI:15379"/>
        <dbReference type="ChEBI" id="CHEBI:16526"/>
        <dbReference type="ChEBI" id="CHEBI:16810"/>
        <dbReference type="ChEBI" id="CHEBI:30031"/>
        <dbReference type="ChEBI" id="CHEBI:34779"/>
        <dbReference type="ChEBI" id="CHEBI:85452"/>
        <dbReference type="ChEBI" id="CHEBI:189585"/>
    </reaction>
    <physiologicalReaction direction="left-to-right" evidence="18">
        <dbReference type="Rhea" id="RHEA:70472"/>
    </physiologicalReaction>
</comment>
<evidence type="ECO:0000259" key="29">
    <source>
        <dbReference type="PROSITE" id="PS51471"/>
    </source>
</evidence>
<evidence type="ECO:0000256" key="7">
    <source>
        <dbReference type="ARBA" id="ARBA00022964"/>
    </source>
</evidence>
<evidence type="ECO:0000256" key="13">
    <source>
        <dbReference type="ARBA" id="ARBA00051165"/>
    </source>
</evidence>
<evidence type="ECO:0000256" key="1">
    <source>
        <dbReference type="ARBA" id="ARBA00001954"/>
    </source>
</evidence>
<comment type="catalytic activity">
    <reaction evidence="15">
        <text>an N(3)-methyl-2'-deoxycytidine in double-stranded DNA + 2-oxoglutarate + O2 = a 2'-deoxycytidine in double-stranded DNA + formaldehyde + succinate + CO2 + H(+)</text>
        <dbReference type="Rhea" id="RHEA:70439"/>
        <dbReference type="Rhea" id="RHEA-COMP:14237"/>
        <dbReference type="Rhea" id="RHEA-COMP:17070"/>
        <dbReference type="ChEBI" id="CHEBI:15378"/>
        <dbReference type="ChEBI" id="CHEBI:15379"/>
        <dbReference type="ChEBI" id="CHEBI:16526"/>
        <dbReference type="ChEBI" id="CHEBI:16810"/>
        <dbReference type="ChEBI" id="CHEBI:16842"/>
        <dbReference type="ChEBI" id="CHEBI:30031"/>
        <dbReference type="ChEBI" id="CHEBI:85452"/>
        <dbReference type="ChEBI" id="CHEBI:139075"/>
    </reaction>
    <physiologicalReaction direction="left-to-right" evidence="15">
        <dbReference type="Rhea" id="RHEA:70440"/>
    </physiologicalReaction>
</comment>
<organism evidence="30 31">
    <name type="scientific">Patella caerulea</name>
    <name type="common">Rayed Mediterranean limpet</name>
    <dbReference type="NCBI Taxonomy" id="87958"/>
    <lineage>
        <taxon>Eukaryota</taxon>
        <taxon>Metazoa</taxon>
        <taxon>Spiralia</taxon>
        <taxon>Lophotrochozoa</taxon>
        <taxon>Mollusca</taxon>
        <taxon>Gastropoda</taxon>
        <taxon>Patellogastropoda</taxon>
        <taxon>Patelloidea</taxon>
        <taxon>Patellidae</taxon>
        <taxon>Patella</taxon>
    </lineage>
</organism>
<dbReference type="Gene3D" id="2.60.120.590">
    <property type="entry name" value="Alpha-ketoglutarate-dependent dioxygenase AlkB-like"/>
    <property type="match status" value="1"/>
</dbReference>
<evidence type="ECO:0000256" key="16">
    <source>
        <dbReference type="ARBA" id="ARBA00051434"/>
    </source>
</evidence>
<dbReference type="GO" id="GO:0035516">
    <property type="term" value="F:broad specificity oxidative DNA demethylase activity"/>
    <property type="evidence" value="ECO:0007669"/>
    <property type="project" value="UniProtKB-EC"/>
</dbReference>
<comment type="catalytic activity">
    <reaction evidence="12">
        <text>an N(1)-methyl-2'-deoxyadenosine in single-stranded DNA + 2-oxoglutarate + O2 = a 2'-deoxyadenosine in single-stranded DNA + formaldehyde + succinate + CO2 + H(+)</text>
        <dbReference type="Rhea" id="RHEA:70447"/>
        <dbReference type="Rhea" id="RHEA-COMP:17895"/>
        <dbReference type="Rhea" id="RHEA-COMP:17896"/>
        <dbReference type="ChEBI" id="CHEBI:15378"/>
        <dbReference type="ChEBI" id="CHEBI:15379"/>
        <dbReference type="ChEBI" id="CHEBI:16526"/>
        <dbReference type="ChEBI" id="CHEBI:16810"/>
        <dbReference type="ChEBI" id="CHEBI:16842"/>
        <dbReference type="ChEBI" id="CHEBI:30031"/>
        <dbReference type="ChEBI" id="CHEBI:90615"/>
        <dbReference type="ChEBI" id="CHEBI:139096"/>
    </reaction>
    <physiologicalReaction direction="left-to-right" evidence="12">
        <dbReference type="Rhea" id="RHEA:70448"/>
    </physiologicalReaction>
</comment>
<feature type="compositionally biased region" description="Basic residues" evidence="28">
    <location>
        <begin position="1"/>
        <end position="11"/>
    </location>
</feature>
<dbReference type="FunFam" id="2.60.120.590:FF:000004">
    <property type="entry name" value="DNA oxidative demethylase ALKBH2"/>
    <property type="match status" value="1"/>
</dbReference>
<comment type="catalytic activity">
    <reaction evidence="21">
        <text>a methylated nucleobase within DNA + 2-oxoglutarate + O2 = a nucleobase within DNA + formaldehyde + succinate + CO2</text>
        <dbReference type="Rhea" id="RHEA:30299"/>
        <dbReference type="Rhea" id="RHEA-COMP:12192"/>
        <dbReference type="Rhea" id="RHEA-COMP:12193"/>
        <dbReference type="ChEBI" id="CHEBI:15379"/>
        <dbReference type="ChEBI" id="CHEBI:16526"/>
        <dbReference type="ChEBI" id="CHEBI:16810"/>
        <dbReference type="ChEBI" id="CHEBI:16842"/>
        <dbReference type="ChEBI" id="CHEBI:30031"/>
        <dbReference type="ChEBI" id="CHEBI:32875"/>
        <dbReference type="ChEBI" id="CHEBI:64428"/>
        <dbReference type="EC" id="1.14.11.33"/>
    </reaction>
    <physiologicalReaction direction="left-to-right" evidence="21">
        <dbReference type="Rhea" id="RHEA:30300"/>
    </physiologicalReaction>
</comment>
<protein>
    <recommendedName>
        <fullName evidence="24">DNA oxidative demethylase ALKBH2</fullName>
        <ecNumber evidence="23">1.14.11.33</ecNumber>
    </recommendedName>
    <alternativeName>
        <fullName evidence="25">Alkylated DNA repair protein alkB homolog 2</fullName>
    </alternativeName>
    <alternativeName>
        <fullName evidence="26">Alpha-ketoglutarate-dependent dioxygenase alkB homolog 2</fullName>
    </alternativeName>
</protein>
<feature type="binding site" evidence="27">
    <location>
        <position position="224"/>
    </location>
    <ligand>
        <name>2-oxoglutarate</name>
        <dbReference type="ChEBI" id="CHEBI:16810"/>
    </ligand>
</feature>
<dbReference type="AlphaFoldDB" id="A0AAN8JVV4"/>
<evidence type="ECO:0000256" key="19">
    <source>
        <dbReference type="ARBA" id="ARBA00052627"/>
    </source>
</evidence>
<evidence type="ECO:0000256" key="3">
    <source>
        <dbReference type="ARBA" id="ARBA00004642"/>
    </source>
</evidence>
<dbReference type="InterPro" id="IPR032852">
    <property type="entry name" value="ALKBH2"/>
</dbReference>
<dbReference type="PROSITE" id="PS51471">
    <property type="entry name" value="FE2OG_OXY"/>
    <property type="match status" value="1"/>
</dbReference>
<dbReference type="GO" id="GO:0008198">
    <property type="term" value="F:ferrous iron binding"/>
    <property type="evidence" value="ECO:0007669"/>
    <property type="project" value="TreeGrafter"/>
</dbReference>
<dbReference type="EMBL" id="JAZGQO010000006">
    <property type="protein sequence ID" value="KAK6183790.1"/>
    <property type="molecule type" value="Genomic_DNA"/>
</dbReference>
<comment type="caution">
    <text evidence="30">The sequence shown here is derived from an EMBL/GenBank/DDBJ whole genome shotgun (WGS) entry which is preliminary data.</text>
</comment>
<dbReference type="InterPro" id="IPR005123">
    <property type="entry name" value="Oxoglu/Fe-dep_dioxygenase_dom"/>
</dbReference>
<dbReference type="InterPro" id="IPR027450">
    <property type="entry name" value="AlkB-like"/>
</dbReference>